<evidence type="ECO:0000256" key="5">
    <source>
        <dbReference type="ARBA" id="ARBA00022771"/>
    </source>
</evidence>
<organism evidence="13 14">
    <name type="scientific">Coilia grayii</name>
    <name type="common">Gray's grenadier anchovy</name>
    <dbReference type="NCBI Taxonomy" id="363190"/>
    <lineage>
        <taxon>Eukaryota</taxon>
        <taxon>Metazoa</taxon>
        <taxon>Chordata</taxon>
        <taxon>Craniata</taxon>
        <taxon>Vertebrata</taxon>
        <taxon>Euteleostomi</taxon>
        <taxon>Actinopterygii</taxon>
        <taxon>Neopterygii</taxon>
        <taxon>Teleostei</taxon>
        <taxon>Clupei</taxon>
        <taxon>Clupeiformes</taxon>
        <taxon>Clupeoidei</taxon>
        <taxon>Engraulidae</taxon>
        <taxon>Coilinae</taxon>
        <taxon>Coilia</taxon>
    </lineage>
</organism>
<evidence type="ECO:0000256" key="10">
    <source>
        <dbReference type="PROSITE-ProRule" id="PRU00042"/>
    </source>
</evidence>
<protein>
    <recommendedName>
        <fullName evidence="12">C2H2-type domain-containing protein</fullName>
    </recommendedName>
</protein>
<evidence type="ECO:0000256" key="9">
    <source>
        <dbReference type="ARBA" id="ARBA00023242"/>
    </source>
</evidence>
<dbReference type="GO" id="GO:0005634">
    <property type="term" value="C:nucleus"/>
    <property type="evidence" value="ECO:0007669"/>
    <property type="project" value="UniProtKB-SubCell"/>
</dbReference>
<feature type="compositionally biased region" description="Low complexity" evidence="11">
    <location>
        <begin position="789"/>
        <end position="805"/>
    </location>
</feature>
<keyword evidence="4" id="KW-0677">Repeat</keyword>
<proteinExistence type="predicted"/>
<keyword evidence="6" id="KW-0862">Zinc</keyword>
<dbReference type="Pfam" id="PF00096">
    <property type="entry name" value="zf-C2H2"/>
    <property type="match status" value="4"/>
</dbReference>
<feature type="compositionally biased region" description="Basic and acidic residues" evidence="11">
    <location>
        <begin position="349"/>
        <end position="358"/>
    </location>
</feature>
<gene>
    <name evidence="13" type="ORF">ACEWY4_005327</name>
</gene>
<feature type="region of interest" description="Disordered" evidence="11">
    <location>
        <begin position="775"/>
        <end position="808"/>
    </location>
</feature>
<feature type="compositionally biased region" description="Polar residues" evidence="11">
    <location>
        <begin position="378"/>
        <end position="389"/>
    </location>
</feature>
<accession>A0ABD1KI83</accession>
<dbReference type="SMART" id="SM00355">
    <property type="entry name" value="ZnF_C2H2"/>
    <property type="match status" value="4"/>
</dbReference>
<dbReference type="SUPFAM" id="SSF57667">
    <property type="entry name" value="beta-beta-alpha zinc fingers"/>
    <property type="match status" value="2"/>
</dbReference>
<keyword evidence="7" id="KW-0805">Transcription regulation</keyword>
<dbReference type="PROSITE" id="PS00028">
    <property type="entry name" value="ZINC_FINGER_C2H2_1"/>
    <property type="match status" value="4"/>
</dbReference>
<feature type="domain" description="C2H2-type" evidence="12">
    <location>
        <begin position="198"/>
        <end position="225"/>
    </location>
</feature>
<feature type="compositionally biased region" description="Basic and acidic residues" evidence="11">
    <location>
        <begin position="1243"/>
        <end position="1255"/>
    </location>
</feature>
<evidence type="ECO:0000256" key="4">
    <source>
        <dbReference type="ARBA" id="ARBA00022737"/>
    </source>
</evidence>
<evidence type="ECO:0000256" key="6">
    <source>
        <dbReference type="ARBA" id="ARBA00022833"/>
    </source>
</evidence>
<feature type="compositionally biased region" description="Basic and acidic residues" evidence="11">
    <location>
        <begin position="1790"/>
        <end position="1800"/>
    </location>
</feature>
<feature type="compositionally biased region" description="Polar residues" evidence="11">
    <location>
        <begin position="493"/>
        <end position="505"/>
    </location>
</feature>
<dbReference type="FunFam" id="3.30.160.60:FF:000033">
    <property type="entry name" value="Immunodeficiency virus type I enhancer binding protein 1"/>
    <property type="match status" value="1"/>
</dbReference>
<evidence type="ECO:0000256" key="3">
    <source>
        <dbReference type="ARBA" id="ARBA00022723"/>
    </source>
</evidence>
<evidence type="ECO:0000313" key="13">
    <source>
        <dbReference type="EMBL" id="KAL2098847.1"/>
    </source>
</evidence>
<keyword evidence="2" id="KW-0597">Phosphoprotein</keyword>
<evidence type="ECO:0000256" key="1">
    <source>
        <dbReference type="ARBA" id="ARBA00004123"/>
    </source>
</evidence>
<feature type="compositionally biased region" description="Low complexity" evidence="11">
    <location>
        <begin position="359"/>
        <end position="377"/>
    </location>
</feature>
<feature type="region of interest" description="Disordered" evidence="11">
    <location>
        <begin position="1941"/>
        <end position="2014"/>
    </location>
</feature>
<feature type="region of interest" description="Disordered" evidence="11">
    <location>
        <begin position="1610"/>
        <end position="1727"/>
    </location>
</feature>
<dbReference type="PANTHER" id="PTHR45944:SF1">
    <property type="entry name" value="TRANSCRIPTION FACTOR HIVEP2"/>
    <property type="match status" value="1"/>
</dbReference>
<keyword evidence="8" id="KW-0804">Transcription</keyword>
<feature type="region of interest" description="Disordered" evidence="11">
    <location>
        <begin position="631"/>
        <end position="673"/>
    </location>
</feature>
<feature type="region of interest" description="Disordered" evidence="11">
    <location>
        <begin position="1"/>
        <end position="98"/>
    </location>
</feature>
<feature type="compositionally biased region" description="Low complexity" evidence="11">
    <location>
        <begin position="53"/>
        <end position="65"/>
    </location>
</feature>
<dbReference type="PANTHER" id="PTHR45944">
    <property type="entry name" value="SCHNURRI, ISOFORM F"/>
    <property type="match status" value="1"/>
</dbReference>
<dbReference type="FunFam" id="3.30.160.60:FF:000594">
    <property type="entry name" value="Transcription factor HIVEP2"/>
    <property type="match status" value="1"/>
</dbReference>
<feature type="compositionally biased region" description="Basic and acidic residues" evidence="11">
    <location>
        <begin position="664"/>
        <end position="673"/>
    </location>
</feature>
<feature type="compositionally biased region" description="Polar residues" evidence="11">
    <location>
        <begin position="1256"/>
        <end position="1277"/>
    </location>
</feature>
<dbReference type="InterPro" id="IPR051969">
    <property type="entry name" value="Zinc-finger_DNA-bd_regulators"/>
</dbReference>
<keyword evidence="9" id="KW-0539">Nucleus</keyword>
<keyword evidence="14" id="KW-1185">Reference proteome</keyword>
<evidence type="ECO:0000256" key="2">
    <source>
        <dbReference type="ARBA" id="ARBA00022553"/>
    </source>
</evidence>
<dbReference type="EMBL" id="JBHFQA010000005">
    <property type="protein sequence ID" value="KAL2098847.1"/>
    <property type="molecule type" value="Genomic_DNA"/>
</dbReference>
<feature type="compositionally biased region" description="Polar residues" evidence="11">
    <location>
        <begin position="775"/>
        <end position="788"/>
    </location>
</feature>
<feature type="region of interest" description="Disordered" evidence="11">
    <location>
        <begin position="688"/>
        <end position="711"/>
    </location>
</feature>
<feature type="compositionally biased region" description="Low complexity" evidence="11">
    <location>
        <begin position="83"/>
        <end position="96"/>
    </location>
</feature>
<sequence length="2033" mass="222673">MESLEGTDSLRCLKDTAEQNPQASFRSRTQPSVNVKDKSPQHEAVQGGSIVKGSPDTPTSGTSPPLEIQQLQVPNTSGHYHLSSSPKSSDSSDAASCGATQSWPFVSQPQPFTSRNLMASQPCEHSRVHFRKKMTGFSATSRQLYQLGIGQLAEGLNKREQKPGKKPGKYICHYCGRACAKPSVLKKHIRSHTGERPYPCVPCGFSFKTKSNLYKHRKSHTHAVKAGLLALSEKDTHPSGTDQELLAVEGEMQSDAEQSTDTDEEGSEDLFLDCVSSFEGTEGKWTKESPGIPSVKVTTPSATRKEIMSASGKVSLSRFREMRATPSITEVEQAVESCTIKQKLALRLTEKRSQDSEHSLSLPGSSSKGSTDSGYFSRSESAEQQVSPPCTNVKSYQEIMFGKCYRPSPKPRQSITVQTCVTDTNDNRSSFMVKPGKNKIPEESIHLAACKKDLAALIKLESNWPHEGQEYPKSDQITTPYQLEAPSDTASLIRSNSLPTSTATDLSIPPGLQSSRSFDERMTSDDGMYPGQGGMRRLMRQAAFELPSHESHVDSTKAGTEISPEAEHFLTQHGYVTDPATRKRRKQKGVMEEEDSSSQFVKSVEMVDLSTECESKQNVSQSNVISVIQHTNSVSRMGSTERHGEGESHHRDKQSPQTMAAEQSDIKPLKRETQVTVPLQSEVVSQFKDVKSATQPGTQPRKLTGQPSIQVPEIRVTEEPDRSPKPIEVQVKHRDKPTEEFQWPQRSETLSQFPVEKLPPKKKRIRLADLEYSSGDSSFESACTSLSRSPSQDSNLSHSSSFSLSLDRDESLVSAPVTKLDEYGKPLEFLSVPGSGHTLSIPSEHRQKEMRRSASEQAPFIPAAEPPELRSKSFDYGCLSPSSKSRQGEAYASAGGVKQRRRGYLVRQASLSVEPEGSAQEKCVDISIKQDSESMYHNPPSVQDSSVTRLSKIITDIEHPGYIQASSPEGAVEMQTGTSSPDKQNFYGHEIIPYSMIPRNLAPFLPATSGHFWKPDPLHILPWHQLQDFQTRQLHLQSKEGVYLQAKVQTDPKSQTEDLPKSLKRVSSTMHVSSEAHLAPVPPNPQSLQSPSASLVPVRIQMQVPSHGSITYSSLSQLFDSQTRNIGSMFCGAASQGSLASIAMMQGIGFDITQVSGQPSGLLYNPELSPARLKTGIPLSLTSKTISTTEAPSGGRAKRMLSPASSIDLFMESKQQKRVKEEKMYGQIVAELSAVELGNPDISQHKDRIKEERTQRGISPSLSDISNTSMSDVQSQPPDKAIVSPHKLCYSPDGGPESPQNIDVDEPEQDSRSVSDSVLPVSLTKDVRDLQKLIASHGFGAAMLLADFANAQLFSKFPSLHTTTSVSWCYLHSTKPNSALAAPLFSVYATWCVRSFDPNPPNLATKTTLALLRTKQKKQSDIYTIAAMYQPGILVSSLLWKQRFGELQGKQDLREEEVMIYKRAVKGIRSGNKNVMEDHKEMEAQPKQPEPTRIKIFEGGFKSTEDYVYVRGRGRGKYICEECGIRCKKPSMLKKHIRTHTDIRPYECKSCHFAFKTKGNLTKHMKSKAHMKKCLELGVSFTSIDSVDDTDNTEDILRATGKTRSLGTAIKHQFSDVDDSDGADDDGDEVDEDEEDDDDEDGSTPRTRSRSTSPLPCAINSPHLPSYLSQLPSIQVHPSISSRERDAHSRQLGEARMGPVGTELQSCLSEPRQEEDDSAAMTSRHATASFHSNTSYLLSLPRDPCGMTHQRSPSLTPHRSPSPRGRGDCSPQGGLSPRGGDSVSLRGVSPKRDVCFRRDSSPLQQLSPGPLCRAISPGHEGGGVRRELSPRGRQRGMLRAVSPRRGSQHSRAPWEQGRGARLDTSPHGRSAALSLHAGMEAHKHSSLQTLQLPSGETTIRGQLSGCHADLFSHLPLHSQQQVRPLPLMPVGGIQMLPAQAAPAAAVPHRPPGSSQHSGPVEESACASPPGARASDQEPEPPAQQGAPALSPQDSARREAAQSSSEAQSEENVQTCTEAIASLRITAEEKSAQS</sequence>
<feature type="region of interest" description="Disordered" evidence="11">
    <location>
        <begin position="493"/>
        <end position="531"/>
    </location>
</feature>
<comment type="caution">
    <text evidence="13">The sequence shown here is derived from an EMBL/GenBank/DDBJ whole genome shotgun (WGS) entry which is preliminary data.</text>
</comment>
<feature type="domain" description="C2H2-type" evidence="12">
    <location>
        <begin position="170"/>
        <end position="197"/>
    </location>
</feature>
<feature type="compositionally biased region" description="Polar residues" evidence="11">
    <location>
        <begin position="18"/>
        <end position="33"/>
    </location>
</feature>
<feature type="region of interest" description="Disordered" evidence="11">
    <location>
        <begin position="349"/>
        <end position="389"/>
    </location>
</feature>
<comment type="subcellular location">
    <subcellularLocation>
        <location evidence="1">Nucleus</location>
    </subcellularLocation>
</comment>
<dbReference type="Gene3D" id="3.30.160.60">
    <property type="entry name" value="Classic Zinc Finger"/>
    <property type="match status" value="4"/>
</dbReference>
<reference evidence="13 14" key="1">
    <citation type="submission" date="2024-09" db="EMBL/GenBank/DDBJ databases">
        <title>A chromosome-level genome assembly of Gray's grenadier anchovy, Coilia grayii.</title>
        <authorList>
            <person name="Fu Z."/>
        </authorList>
    </citation>
    <scope>NUCLEOTIDE SEQUENCE [LARGE SCALE GENOMIC DNA]</scope>
    <source>
        <strain evidence="13">G4</strain>
        <tissue evidence="13">Muscle</tissue>
    </source>
</reference>
<keyword evidence="3" id="KW-0479">Metal-binding</keyword>
<feature type="region of interest" description="Disordered" evidence="11">
    <location>
        <begin position="1242"/>
        <end position="1317"/>
    </location>
</feature>
<feature type="compositionally biased region" description="Low complexity" evidence="11">
    <location>
        <begin position="2000"/>
        <end position="2010"/>
    </location>
</feature>
<feature type="compositionally biased region" description="Basic and acidic residues" evidence="11">
    <location>
        <begin position="639"/>
        <end position="654"/>
    </location>
</feature>
<feature type="domain" description="C2H2-type" evidence="12">
    <location>
        <begin position="1518"/>
        <end position="1545"/>
    </location>
</feature>
<evidence type="ECO:0000256" key="7">
    <source>
        <dbReference type="ARBA" id="ARBA00023015"/>
    </source>
</evidence>
<keyword evidence="5 10" id="KW-0863">Zinc-finger</keyword>
<feature type="compositionally biased region" description="Polar residues" evidence="11">
    <location>
        <begin position="69"/>
        <end position="78"/>
    </location>
</feature>
<feature type="compositionally biased region" description="Low complexity" evidence="11">
    <location>
        <begin position="1644"/>
        <end position="1656"/>
    </location>
</feature>
<dbReference type="Proteomes" id="UP001591681">
    <property type="component" value="Unassembled WGS sequence"/>
</dbReference>
<dbReference type="InterPro" id="IPR036236">
    <property type="entry name" value="Znf_C2H2_sf"/>
</dbReference>
<feature type="region of interest" description="Disordered" evidence="11">
    <location>
        <begin position="578"/>
        <end position="597"/>
    </location>
</feature>
<feature type="compositionally biased region" description="Acidic residues" evidence="11">
    <location>
        <begin position="1616"/>
        <end position="1642"/>
    </location>
</feature>
<feature type="region of interest" description="Disordered" evidence="11">
    <location>
        <begin position="1741"/>
        <end position="1868"/>
    </location>
</feature>
<feature type="compositionally biased region" description="Basic and acidic residues" evidence="11">
    <location>
        <begin position="1682"/>
        <end position="1693"/>
    </location>
</feature>
<dbReference type="GO" id="GO:0008270">
    <property type="term" value="F:zinc ion binding"/>
    <property type="evidence" value="ECO:0007669"/>
    <property type="project" value="UniProtKB-KW"/>
</dbReference>
<evidence type="ECO:0000259" key="12">
    <source>
        <dbReference type="PROSITE" id="PS50157"/>
    </source>
</evidence>
<name>A0ABD1KI83_9TELE</name>
<dbReference type="InterPro" id="IPR013087">
    <property type="entry name" value="Znf_C2H2_type"/>
</dbReference>
<evidence type="ECO:0000313" key="14">
    <source>
        <dbReference type="Proteomes" id="UP001591681"/>
    </source>
</evidence>
<evidence type="ECO:0000256" key="8">
    <source>
        <dbReference type="ARBA" id="ARBA00023163"/>
    </source>
</evidence>
<evidence type="ECO:0000256" key="11">
    <source>
        <dbReference type="SAM" id="MobiDB-lite"/>
    </source>
</evidence>
<feature type="compositionally biased region" description="Polar residues" evidence="11">
    <location>
        <begin position="1667"/>
        <end position="1681"/>
    </location>
</feature>
<feature type="compositionally biased region" description="Polar residues" evidence="11">
    <location>
        <begin position="1749"/>
        <end position="1759"/>
    </location>
</feature>
<feature type="domain" description="C2H2-type" evidence="12">
    <location>
        <begin position="1546"/>
        <end position="1570"/>
    </location>
</feature>
<dbReference type="PROSITE" id="PS50157">
    <property type="entry name" value="ZINC_FINGER_C2H2_2"/>
    <property type="match status" value="4"/>
</dbReference>